<reference evidence="2" key="1">
    <citation type="journal article" date="2020" name="Stud. Mycol.">
        <title>101 Dothideomycetes genomes: a test case for predicting lifestyles and emergence of pathogens.</title>
        <authorList>
            <person name="Haridas S."/>
            <person name="Albert R."/>
            <person name="Binder M."/>
            <person name="Bloem J."/>
            <person name="Labutti K."/>
            <person name="Salamov A."/>
            <person name="Andreopoulos B."/>
            <person name="Baker S."/>
            <person name="Barry K."/>
            <person name="Bills G."/>
            <person name="Bluhm B."/>
            <person name="Cannon C."/>
            <person name="Castanera R."/>
            <person name="Culley D."/>
            <person name="Daum C."/>
            <person name="Ezra D."/>
            <person name="Gonzalez J."/>
            <person name="Henrissat B."/>
            <person name="Kuo A."/>
            <person name="Liang C."/>
            <person name="Lipzen A."/>
            <person name="Lutzoni F."/>
            <person name="Magnuson J."/>
            <person name="Mondo S."/>
            <person name="Nolan M."/>
            <person name="Ohm R."/>
            <person name="Pangilinan J."/>
            <person name="Park H.-J."/>
            <person name="Ramirez L."/>
            <person name="Alfaro M."/>
            <person name="Sun H."/>
            <person name="Tritt A."/>
            <person name="Yoshinaga Y."/>
            <person name="Zwiers L.-H."/>
            <person name="Turgeon B."/>
            <person name="Goodwin S."/>
            <person name="Spatafora J."/>
            <person name="Crous P."/>
            <person name="Grigoriev I."/>
        </authorList>
    </citation>
    <scope>NUCLEOTIDE SEQUENCE</scope>
    <source>
        <strain evidence="2">CBS 473.64</strain>
    </source>
</reference>
<keyword evidence="3" id="KW-1185">Reference proteome</keyword>
<proteinExistence type="predicted"/>
<sequence length="565" mass="64654">MANLNSSPRQTSNNNAPLGRLPAEILRAIGLELLLLSKEHAPFLIDEHQQATPLSCKVVHSDDDDDDDDDDDHEGSPFEVYVHDDDGGQKDLASLTLVCRTLVPIAQELKFRTTVVKAADLAKFTECLWELPHLGPFVRNLRIELPKAPEPPAFQEDPDSVPMYQYDLVGKLLQHLPQLRQLSLTHGAPWDHVDRYYYKERCEYYASACFDLLSQLIDQDLTEEPDPKALLLSIPAFAKLDFLAFRLLYPPNMRSLRHLPKLRTLDITPDPYRFDIQVDRDSPDYITDAWEPDLTNVQHLRWNCQWFSMSDGGRSSLSISFRRALVNVEQIPKHFSHVKTLDMYGDPASRKSLLPLSHDDEPRESMVTLGDLVARLVELGPTLEKWKVPGGVWIKIPLVDVPLPDFPFPEFQEFEKLSTLIAPQAAFATILEYTHDRPELDDEGNLIGQIREIREQSFTASFESLPPNLRVLRIFDADDLIFDYLYDLFDSEAVSNLKIKVLFNPTWAEENLEPLRNCKLDGHEEFWNEADSAGFTITVGIDDGTPVTERLDEEEDEYLDEEEDE</sequence>
<evidence type="ECO:0000256" key="1">
    <source>
        <dbReference type="SAM" id="MobiDB-lite"/>
    </source>
</evidence>
<name>A0A6A6RS05_9PLEO</name>
<feature type="compositionally biased region" description="Acidic residues" evidence="1">
    <location>
        <begin position="551"/>
        <end position="565"/>
    </location>
</feature>
<protein>
    <submittedName>
        <fullName evidence="2">Uncharacterized protein</fullName>
    </submittedName>
</protein>
<evidence type="ECO:0000313" key="2">
    <source>
        <dbReference type="EMBL" id="KAF2637173.1"/>
    </source>
</evidence>
<gene>
    <name evidence="2" type="ORF">P280DRAFT_521327</name>
</gene>
<dbReference type="Proteomes" id="UP000799753">
    <property type="component" value="Unassembled WGS sequence"/>
</dbReference>
<feature type="region of interest" description="Disordered" evidence="1">
    <location>
        <begin position="544"/>
        <end position="565"/>
    </location>
</feature>
<evidence type="ECO:0000313" key="3">
    <source>
        <dbReference type="Proteomes" id="UP000799753"/>
    </source>
</evidence>
<dbReference type="AlphaFoldDB" id="A0A6A6RS05"/>
<accession>A0A6A6RS05</accession>
<organism evidence="2 3">
    <name type="scientific">Massarina eburnea CBS 473.64</name>
    <dbReference type="NCBI Taxonomy" id="1395130"/>
    <lineage>
        <taxon>Eukaryota</taxon>
        <taxon>Fungi</taxon>
        <taxon>Dikarya</taxon>
        <taxon>Ascomycota</taxon>
        <taxon>Pezizomycotina</taxon>
        <taxon>Dothideomycetes</taxon>
        <taxon>Pleosporomycetidae</taxon>
        <taxon>Pleosporales</taxon>
        <taxon>Massarineae</taxon>
        <taxon>Massarinaceae</taxon>
        <taxon>Massarina</taxon>
    </lineage>
</organism>
<feature type="compositionally biased region" description="Acidic residues" evidence="1">
    <location>
        <begin position="62"/>
        <end position="73"/>
    </location>
</feature>
<feature type="region of interest" description="Disordered" evidence="1">
    <location>
        <begin position="58"/>
        <end position="83"/>
    </location>
</feature>
<dbReference type="EMBL" id="MU006794">
    <property type="protein sequence ID" value="KAF2637173.1"/>
    <property type="molecule type" value="Genomic_DNA"/>
</dbReference>